<name>A0ABQ8EPJ7_BRANA</name>
<keyword evidence="2" id="KW-1185">Reference proteome</keyword>
<sequence>MISVYEYGQYSYTDSILILTVHLRYSNTDGIRILTVYEYLRFTNTLGLRIIPLMGLMTMG</sequence>
<evidence type="ECO:0000313" key="1">
    <source>
        <dbReference type="EMBL" id="KAH0942668.1"/>
    </source>
</evidence>
<gene>
    <name evidence="1" type="ORF">HID58_002305</name>
</gene>
<reference evidence="1 2" key="1">
    <citation type="submission" date="2021-05" db="EMBL/GenBank/DDBJ databases">
        <title>Genome Assembly of Synthetic Allotetraploid Brassica napus Reveals Homoeologous Exchanges between Subgenomes.</title>
        <authorList>
            <person name="Davis J.T."/>
        </authorList>
    </citation>
    <scope>NUCLEOTIDE SEQUENCE [LARGE SCALE GENOMIC DNA]</scope>
    <source>
        <strain evidence="2">cv. Da-Ae</strain>
        <tissue evidence="1">Seedling</tissue>
    </source>
</reference>
<organism evidence="1 2">
    <name type="scientific">Brassica napus</name>
    <name type="common">Rape</name>
    <dbReference type="NCBI Taxonomy" id="3708"/>
    <lineage>
        <taxon>Eukaryota</taxon>
        <taxon>Viridiplantae</taxon>
        <taxon>Streptophyta</taxon>
        <taxon>Embryophyta</taxon>
        <taxon>Tracheophyta</taxon>
        <taxon>Spermatophyta</taxon>
        <taxon>Magnoliopsida</taxon>
        <taxon>eudicotyledons</taxon>
        <taxon>Gunneridae</taxon>
        <taxon>Pentapetalae</taxon>
        <taxon>rosids</taxon>
        <taxon>malvids</taxon>
        <taxon>Brassicales</taxon>
        <taxon>Brassicaceae</taxon>
        <taxon>Brassiceae</taxon>
        <taxon>Brassica</taxon>
    </lineage>
</organism>
<comment type="caution">
    <text evidence="1">The sequence shown here is derived from an EMBL/GenBank/DDBJ whole genome shotgun (WGS) entry which is preliminary data.</text>
</comment>
<dbReference type="Proteomes" id="UP000824890">
    <property type="component" value="Unassembled WGS sequence"/>
</dbReference>
<accession>A0ABQ8EPJ7</accession>
<evidence type="ECO:0000313" key="2">
    <source>
        <dbReference type="Proteomes" id="UP000824890"/>
    </source>
</evidence>
<dbReference type="EMBL" id="JAGKQM010000001">
    <property type="protein sequence ID" value="KAH0942668.1"/>
    <property type="molecule type" value="Genomic_DNA"/>
</dbReference>
<proteinExistence type="predicted"/>
<protein>
    <submittedName>
        <fullName evidence="1">Uncharacterized protein</fullName>
    </submittedName>
</protein>